<keyword evidence="2" id="KW-1185">Reference proteome</keyword>
<organism evidence="1 2">
    <name type="scientific">Hypsizygus marmoreus</name>
    <name type="common">White beech mushroom</name>
    <name type="synonym">Agaricus marmoreus</name>
    <dbReference type="NCBI Taxonomy" id="39966"/>
    <lineage>
        <taxon>Eukaryota</taxon>
        <taxon>Fungi</taxon>
        <taxon>Dikarya</taxon>
        <taxon>Basidiomycota</taxon>
        <taxon>Agaricomycotina</taxon>
        <taxon>Agaricomycetes</taxon>
        <taxon>Agaricomycetidae</taxon>
        <taxon>Agaricales</taxon>
        <taxon>Tricholomatineae</taxon>
        <taxon>Lyophyllaceae</taxon>
        <taxon>Hypsizygus</taxon>
    </lineage>
</organism>
<comment type="caution">
    <text evidence="1">The sequence shown here is derived from an EMBL/GenBank/DDBJ whole genome shotgun (WGS) entry which is preliminary data.</text>
</comment>
<dbReference type="Proteomes" id="UP000076154">
    <property type="component" value="Unassembled WGS sequence"/>
</dbReference>
<name>A0A369J3B4_HYPMA</name>
<gene>
    <name evidence="1" type="ORF">Hypma_002892</name>
</gene>
<evidence type="ECO:0000313" key="1">
    <source>
        <dbReference type="EMBL" id="RDB16521.1"/>
    </source>
</evidence>
<protein>
    <submittedName>
        <fullName evidence="1">Uncharacterized protein</fullName>
    </submittedName>
</protein>
<accession>A0A369J3B4</accession>
<dbReference type="EMBL" id="LUEZ02000124">
    <property type="protein sequence ID" value="RDB16521.1"/>
    <property type="molecule type" value="Genomic_DNA"/>
</dbReference>
<dbReference type="InParanoid" id="A0A369J3B4"/>
<sequence>MWDFYRWSWRPSRQGARHMLCIEDTYFSQRCDPPTSTLKIARLEALANKRDANANIRLTRVTEIRDFISRWLIILIIECFRSNNMLRDDVRSLRLMNLLLT</sequence>
<reference evidence="1" key="1">
    <citation type="submission" date="2018-04" db="EMBL/GenBank/DDBJ databases">
        <title>Whole genome sequencing of Hypsizygus marmoreus.</title>
        <authorList>
            <person name="Choi I.-G."/>
            <person name="Min B."/>
            <person name="Kim J.-G."/>
            <person name="Kim S."/>
            <person name="Oh Y.-L."/>
            <person name="Kong W.-S."/>
            <person name="Park H."/>
            <person name="Jeong J."/>
            <person name="Song E.-S."/>
        </authorList>
    </citation>
    <scope>NUCLEOTIDE SEQUENCE [LARGE SCALE GENOMIC DNA]</scope>
    <source>
        <strain evidence="1">51987-8</strain>
    </source>
</reference>
<dbReference type="AlphaFoldDB" id="A0A369J3B4"/>
<evidence type="ECO:0000313" key="2">
    <source>
        <dbReference type="Proteomes" id="UP000076154"/>
    </source>
</evidence>
<proteinExistence type="predicted"/>